<keyword evidence="2" id="KW-0472">Membrane</keyword>
<keyword evidence="2" id="KW-0812">Transmembrane</keyword>
<keyword evidence="2" id="KW-1133">Transmembrane helix</keyword>
<feature type="transmembrane region" description="Helical" evidence="2">
    <location>
        <begin position="319"/>
        <end position="339"/>
    </location>
</feature>
<feature type="coiled-coil region" evidence="1">
    <location>
        <begin position="111"/>
        <end position="142"/>
    </location>
</feature>
<feature type="transmembrane region" description="Helical" evidence="2">
    <location>
        <begin position="86"/>
        <end position="103"/>
    </location>
</feature>
<evidence type="ECO:0000256" key="2">
    <source>
        <dbReference type="SAM" id="Phobius"/>
    </source>
</evidence>
<dbReference type="Proteomes" id="UP000753802">
    <property type="component" value="Unassembled WGS sequence"/>
</dbReference>
<organism evidence="3 4">
    <name type="scientific">Sediminibacterium roseum</name>
    <dbReference type="NCBI Taxonomy" id="1978412"/>
    <lineage>
        <taxon>Bacteria</taxon>
        <taxon>Pseudomonadati</taxon>
        <taxon>Bacteroidota</taxon>
        <taxon>Chitinophagia</taxon>
        <taxon>Chitinophagales</taxon>
        <taxon>Chitinophagaceae</taxon>
        <taxon>Sediminibacterium</taxon>
    </lineage>
</organism>
<dbReference type="InterPro" id="IPR022134">
    <property type="entry name" value="DUF3667"/>
</dbReference>
<accession>A0ABW9ZSU7</accession>
<dbReference type="RefSeq" id="WP_161817823.1">
    <property type="nucleotide sequence ID" value="NZ_JAACJS010000011.1"/>
</dbReference>
<feature type="transmembrane region" description="Helical" evidence="2">
    <location>
        <begin position="257"/>
        <end position="277"/>
    </location>
</feature>
<evidence type="ECO:0000313" key="3">
    <source>
        <dbReference type="EMBL" id="NCI49507.1"/>
    </source>
</evidence>
<gene>
    <name evidence="3" type="ORF">GWC95_06205</name>
</gene>
<reference evidence="3 4" key="1">
    <citation type="submission" date="2020-01" db="EMBL/GenBank/DDBJ databases">
        <title>Genome analysis.</title>
        <authorList>
            <person name="Wu S."/>
            <person name="Wang G."/>
        </authorList>
    </citation>
    <scope>NUCLEOTIDE SEQUENCE [LARGE SCALE GENOMIC DNA]</scope>
    <source>
        <strain evidence="3 4">SYL130</strain>
    </source>
</reference>
<name>A0ABW9ZSU7_9BACT</name>
<evidence type="ECO:0000313" key="4">
    <source>
        <dbReference type="Proteomes" id="UP000753802"/>
    </source>
</evidence>
<feature type="transmembrane region" description="Helical" evidence="2">
    <location>
        <begin position="351"/>
        <end position="375"/>
    </location>
</feature>
<comment type="caution">
    <text evidence="3">The sequence shown here is derived from an EMBL/GenBank/DDBJ whole genome shotgun (WGS) entry which is preliminary data.</text>
</comment>
<dbReference type="Pfam" id="PF12412">
    <property type="entry name" value="DUF3667"/>
    <property type="match status" value="1"/>
</dbReference>
<proteinExistence type="predicted"/>
<dbReference type="EMBL" id="JAACJS010000011">
    <property type="protein sequence ID" value="NCI49507.1"/>
    <property type="molecule type" value="Genomic_DNA"/>
</dbReference>
<evidence type="ECO:0000256" key="1">
    <source>
        <dbReference type="SAM" id="Coils"/>
    </source>
</evidence>
<sequence>MSHLTERKEKDCLNCGAVVQGRYCHVCGQENIEPKESFWHLTTHFVYDITHFDGKFFSTLKYLLFRPGFLSHEYLKGRRASYLHPIRMYVFTSAFFFLIFFSIDNNQMMKINDSERTAAQQMKRLEKKKKTLEESIAETDSTQFGDSTIMARVKRPLVKKLALVDSEIVRLRKDTLYKTKIKSLSNDKDFNNFLSGQEDTVFKSVAAYDSAQARLPKDKRDGYIGTRFMHQKLHLNEKYNGDGKAIWKAVLEKFNHLVPQMLFVSLPLFALILQLMYARRKSFYYVNHVVFTIHLYCGTFIIILAGMLVDYLLNKMGWMVGWDNVVFGLLTLFFMYKSMRNFYHQRRAKTILKYCIILFLSLFIMTFLFTFFFIFSAMTI</sequence>
<protein>
    <submittedName>
        <fullName evidence="3">DUF3667 domain-containing protein</fullName>
    </submittedName>
</protein>
<feature type="transmembrane region" description="Helical" evidence="2">
    <location>
        <begin position="289"/>
        <end position="313"/>
    </location>
</feature>
<keyword evidence="4" id="KW-1185">Reference proteome</keyword>
<keyword evidence="1" id="KW-0175">Coiled coil</keyword>